<dbReference type="Proteomes" id="UP001177003">
    <property type="component" value="Chromosome 7"/>
</dbReference>
<proteinExistence type="predicted"/>
<reference evidence="4" key="1">
    <citation type="submission" date="2023-04" db="EMBL/GenBank/DDBJ databases">
        <authorList>
            <person name="Vijverberg K."/>
            <person name="Xiong W."/>
            <person name="Schranz E."/>
        </authorList>
    </citation>
    <scope>NUCLEOTIDE SEQUENCE</scope>
</reference>
<evidence type="ECO:0000313" key="5">
    <source>
        <dbReference type="Proteomes" id="UP001177003"/>
    </source>
</evidence>
<comment type="subcellular location">
    <subcellularLocation>
        <location evidence="1">Endomembrane system</location>
    </subcellularLocation>
</comment>
<dbReference type="GO" id="GO:0048194">
    <property type="term" value="P:Golgi vesicle budding"/>
    <property type="evidence" value="ECO:0007669"/>
    <property type="project" value="TreeGrafter"/>
</dbReference>
<dbReference type="PANTHER" id="PTHR24092:SF180">
    <property type="entry name" value="PHOSPHOLIPID-TRANSPORTING ATPASE DNF1-RELATED"/>
    <property type="match status" value="1"/>
</dbReference>
<dbReference type="GO" id="GO:0005802">
    <property type="term" value="C:trans-Golgi network"/>
    <property type="evidence" value="ECO:0007669"/>
    <property type="project" value="TreeGrafter"/>
</dbReference>
<feature type="region of interest" description="Disordered" evidence="3">
    <location>
        <begin position="1"/>
        <end position="28"/>
    </location>
</feature>
<keyword evidence="5" id="KW-1185">Reference proteome</keyword>
<dbReference type="GO" id="GO:0045332">
    <property type="term" value="P:phospholipid translocation"/>
    <property type="evidence" value="ECO:0007669"/>
    <property type="project" value="TreeGrafter"/>
</dbReference>
<keyword evidence="2" id="KW-0813">Transport</keyword>
<accession>A0AA35ZL95</accession>
<name>A0AA35ZL95_LACSI</name>
<protein>
    <submittedName>
        <fullName evidence="4">Uncharacterized protein</fullName>
    </submittedName>
</protein>
<evidence type="ECO:0000313" key="4">
    <source>
        <dbReference type="EMBL" id="CAI9294764.1"/>
    </source>
</evidence>
<evidence type="ECO:0000256" key="1">
    <source>
        <dbReference type="ARBA" id="ARBA00004308"/>
    </source>
</evidence>
<dbReference type="GO" id="GO:0140326">
    <property type="term" value="F:ATPase-coupled intramembrane lipid transporter activity"/>
    <property type="evidence" value="ECO:0007669"/>
    <property type="project" value="TreeGrafter"/>
</dbReference>
<dbReference type="AlphaFoldDB" id="A0AA35ZL95"/>
<feature type="compositionally biased region" description="Low complexity" evidence="3">
    <location>
        <begin position="9"/>
        <end position="21"/>
    </location>
</feature>
<dbReference type="GO" id="GO:0000139">
    <property type="term" value="C:Golgi membrane"/>
    <property type="evidence" value="ECO:0007669"/>
    <property type="project" value="GOC"/>
</dbReference>
<gene>
    <name evidence="4" type="ORF">LSALG_LOCUS33729</name>
</gene>
<dbReference type="EMBL" id="OX465083">
    <property type="protein sequence ID" value="CAI9294764.1"/>
    <property type="molecule type" value="Genomic_DNA"/>
</dbReference>
<sequence length="179" mass="19821">MYNQSLMLQKQKATQPTTKPKSSNETMEEKGFSLLHISSDMVQGINSSEKMGGGEGIKTNATVICAPIMADTVDQMLIQMNSAKSYGADLVLKRENRQGALIPMAMDTFRTDLLLLASTNIDGVCYIETANLDGETNLMISKALEKTWDYLTPEKASEIKGNDEFHECSFQEEYTGEET</sequence>
<dbReference type="GO" id="GO:0005886">
    <property type="term" value="C:plasma membrane"/>
    <property type="evidence" value="ECO:0007669"/>
    <property type="project" value="TreeGrafter"/>
</dbReference>
<organism evidence="4 5">
    <name type="scientific">Lactuca saligna</name>
    <name type="common">Willowleaf lettuce</name>
    <dbReference type="NCBI Taxonomy" id="75948"/>
    <lineage>
        <taxon>Eukaryota</taxon>
        <taxon>Viridiplantae</taxon>
        <taxon>Streptophyta</taxon>
        <taxon>Embryophyta</taxon>
        <taxon>Tracheophyta</taxon>
        <taxon>Spermatophyta</taxon>
        <taxon>Magnoliopsida</taxon>
        <taxon>eudicotyledons</taxon>
        <taxon>Gunneridae</taxon>
        <taxon>Pentapetalae</taxon>
        <taxon>asterids</taxon>
        <taxon>campanulids</taxon>
        <taxon>Asterales</taxon>
        <taxon>Asteraceae</taxon>
        <taxon>Cichorioideae</taxon>
        <taxon>Cichorieae</taxon>
        <taxon>Lactucinae</taxon>
        <taxon>Lactuca</taxon>
    </lineage>
</organism>
<evidence type="ECO:0000256" key="2">
    <source>
        <dbReference type="ARBA" id="ARBA00022448"/>
    </source>
</evidence>
<evidence type="ECO:0000256" key="3">
    <source>
        <dbReference type="SAM" id="MobiDB-lite"/>
    </source>
</evidence>
<dbReference type="PANTHER" id="PTHR24092">
    <property type="entry name" value="PROBABLE PHOSPHOLIPID-TRANSPORTING ATPASE"/>
    <property type="match status" value="1"/>
</dbReference>